<name>A0AAP0PVH1_9MAGN</name>
<evidence type="ECO:0000313" key="2">
    <source>
        <dbReference type="EMBL" id="KAK9157987.1"/>
    </source>
</evidence>
<reference evidence="2 3" key="1">
    <citation type="submission" date="2024-01" db="EMBL/GenBank/DDBJ databases">
        <title>Genome assemblies of Stephania.</title>
        <authorList>
            <person name="Yang L."/>
        </authorList>
    </citation>
    <scope>NUCLEOTIDE SEQUENCE [LARGE SCALE GENOMIC DNA]</scope>
    <source>
        <strain evidence="2">JXDWG</strain>
        <tissue evidence="2">Leaf</tissue>
    </source>
</reference>
<evidence type="ECO:0000256" key="1">
    <source>
        <dbReference type="SAM" id="MobiDB-lite"/>
    </source>
</evidence>
<keyword evidence="3" id="KW-1185">Reference proteome</keyword>
<accession>A0AAP0PVH1</accession>
<sequence>MFRYEELKNGDGCREPPLSQPILTSNNPSLPPQISDQKLNPPPPIHRQLSISLSRPIHLQLSVSLSLKYVSQTLKSLHRLPEVGASAIAASCRRVCRRWCRLPSLPPKPSSIVVDASEAIVVCLRPLLPLPVQPPPLVATVRRCVGNHRRLPSPSAAAGCAAPAAVRRCRGNHPPLPPLAVQPPPLFVAASETIAVCLRPLPPLPVQPSPLLNHCRLKRTYKVWNASLEWPRVDIGYELRAFETNTSEMPPTVNELYLHLHTVNHDGVTFIDTRSQQFYPVDEEAVYYNVAGECPKGRVYSLGLLGRKKRRYADPGARTSQLPEMVPRSEFDSFAEQLRQVVAFMQRQFGMTIDTTCLSHPQPQPQPPPPPPPHEQQQPTQIDPADPP</sequence>
<feature type="compositionally biased region" description="Polar residues" evidence="1">
    <location>
        <begin position="21"/>
        <end position="38"/>
    </location>
</feature>
<dbReference type="Proteomes" id="UP001419268">
    <property type="component" value="Unassembled WGS sequence"/>
</dbReference>
<comment type="caution">
    <text evidence="2">The sequence shown here is derived from an EMBL/GenBank/DDBJ whole genome shotgun (WGS) entry which is preliminary data.</text>
</comment>
<feature type="compositionally biased region" description="Pro residues" evidence="1">
    <location>
        <begin position="362"/>
        <end position="374"/>
    </location>
</feature>
<dbReference type="AlphaFoldDB" id="A0AAP0PVH1"/>
<proteinExistence type="predicted"/>
<organism evidence="2 3">
    <name type="scientific">Stephania cephalantha</name>
    <dbReference type="NCBI Taxonomy" id="152367"/>
    <lineage>
        <taxon>Eukaryota</taxon>
        <taxon>Viridiplantae</taxon>
        <taxon>Streptophyta</taxon>
        <taxon>Embryophyta</taxon>
        <taxon>Tracheophyta</taxon>
        <taxon>Spermatophyta</taxon>
        <taxon>Magnoliopsida</taxon>
        <taxon>Ranunculales</taxon>
        <taxon>Menispermaceae</taxon>
        <taxon>Menispermoideae</taxon>
        <taxon>Cissampelideae</taxon>
        <taxon>Stephania</taxon>
    </lineage>
</organism>
<protein>
    <submittedName>
        <fullName evidence="2">Uncharacterized protein</fullName>
    </submittedName>
</protein>
<feature type="compositionally biased region" description="Basic and acidic residues" evidence="1">
    <location>
        <begin position="1"/>
        <end position="14"/>
    </location>
</feature>
<gene>
    <name evidence="2" type="ORF">Scep_004561</name>
</gene>
<evidence type="ECO:0000313" key="3">
    <source>
        <dbReference type="Proteomes" id="UP001419268"/>
    </source>
</evidence>
<feature type="region of interest" description="Disordered" evidence="1">
    <location>
        <begin position="355"/>
        <end position="388"/>
    </location>
</feature>
<feature type="region of interest" description="Disordered" evidence="1">
    <location>
        <begin position="1"/>
        <end position="41"/>
    </location>
</feature>
<dbReference type="EMBL" id="JBBNAG010000002">
    <property type="protein sequence ID" value="KAK9157987.1"/>
    <property type="molecule type" value="Genomic_DNA"/>
</dbReference>